<sequence>MSATVHPKKVLVIGGGPAGLVSLRNLLERGQHDRVELVERRDDVGGVWYLDNPGRNSPTTQRPRWPSPAYPGLIGNVLPEFLSYSKHPFPESPRPHQPFPTLVETYDYLRQFAEPFLKNGTIRLNTEVISVQELEAGAGWKVLLRDWSEGARGKEVEEIWDGVVVANGWYDNPVWPETPGLEELRELGLAKHAQSYRGPKGYEAKRCLVIGNANSSNDMAAQLTSVATLPVYQSIRRPALPGFPRLIDERITMVAPVSKYLLHPSADSSAPKIEVHLTDGTVLQNIDTVFVGTGYKPFPSFVHVLSHQSPSTLNTVADGSDSTISTPTLAPIVSPSTNPHRVPSLHRHILYAHNPSLAFIGAPMSHTPFTLADVASTWLALAWAGGVAFPDTAEGRLEFERERLTTIEQRRAASENPSVFVSYSVLVTDEQGYAAGLREDVVSVNPELDAILPVWSNERTTLRESMWPVKLEALRYARERGYLANLEEI</sequence>
<evidence type="ECO:0000313" key="7">
    <source>
        <dbReference type="Proteomes" id="UP000076154"/>
    </source>
</evidence>
<dbReference type="InterPro" id="IPR020946">
    <property type="entry name" value="Flavin_mOase-like"/>
</dbReference>
<comment type="similarity">
    <text evidence="1">Belongs to the FMO family.</text>
</comment>
<evidence type="ECO:0000256" key="1">
    <source>
        <dbReference type="ARBA" id="ARBA00009183"/>
    </source>
</evidence>
<reference evidence="6" key="1">
    <citation type="submission" date="2018-04" db="EMBL/GenBank/DDBJ databases">
        <title>Whole genome sequencing of Hypsizygus marmoreus.</title>
        <authorList>
            <person name="Choi I.-G."/>
            <person name="Min B."/>
            <person name="Kim J.-G."/>
            <person name="Kim S."/>
            <person name="Oh Y.-L."/>
            <person name="Kong W.-S."/>
            <person name="Park H."/>
            <person name="Jeong J."/>
            <person name="Song E.-S."/>
        </authorList>
    </citation>
    <scope>NUCLEOTIDE SEQUENCE [LARGE SCALE GENOMIC DNA]</scope>
    <source>
        <strain evidence="6">51987-8</strain>
    </source>
</reference>
<dbReference type="GO" id="GO:0004499">
    <property type="term" value="F:N,N-dimethylaniline monooxygenase activity"/>
    <property type="evidence" value="ECO:0007669"/>
    <property type="project" value="InterPro"/>
</dbReference>
<dbReference type="InterPro" id="IPR036188">
    <property type="entry name" value="FAD/NAD-bd_sf"/>
</dbReference>
<keyword evidence="7" id="KW-1185">Reference proteome</keyword>
<accession>A0A369K5Q1</accession>
<keyword evidence="6" id="KW-0503">Monooxygenase</keyword>
<dbReference type="SUPFAM" id="SSF51905">
    <property type="entry name" value="FAD/NAD(P)-binding domain"/>
    <property type="match status" value="2"/>
</dbReference>
<evidence type="ECO:0000256" key="4">
    <source>
        <dbReference type="ARBA" id="ARBA00022857"/>
    </source>
</evidence>
<dbReference type="InParanoid" id="A0A369K5Q1"/>
<dbReference type="PRINTS" id="PR00370">
    <property type="entry name" value="FMOXYGENASE"/>
</dbReference>
<dbReference type="Proteomes" id="UP000076154">
    <property type="component" value="Unassembled WGS sequence"/>
</dbReference>
<dbReference type="OrthoDB" id="66881at2759"/>
<dbReference type="InterPro" id="IPR000960">
    <property type="entry name" value="Flavin_mOase"/>
</dbReference>
<organism evidence="6 7">
    <name type="scientific">Hypsizygus marmoreus</name>
    <name type="common">White beech mushroom</name>
    <name type="synonym">Agaricus marmoreus</name>
    <dbReference type="NCBI Taxonomy" id="39966"/>
    <lineage>
        <taxon>Eukaryota</taxon>
        <taxon>Fungi</taxon>
        <taxon>Dikarya</taxon>
        <taxon>Basidiomycota</taxon>
        <taxon>Agaricomycotina</taxon>
        <taxon>Agaricomycetes</taxon>
        <taxon>Agaricomycetidae</taxon>
        <taxon>Agaricales</taxon>
        <taxon>Tricholomatineae</taxon>
        <taxon>Lyophyllaceae</taxon>
        <taxon>Hypsizygus</taxon>
    </lineage>
</organism>
<comment type="caution">
    <text evidence="6">The sequence shown here is derived from an EMBL/GenBank/DDBJ whole genome shotgun (WGS) entry which is preliminary data.</text>
</comment>
<dbReference type="Pfam" id="PF00743">
    <property type="entry name" value="FMO-like"/>
    <property type="match status" value="1"/>
</dbReference>
<name>A0A369K5Q1_HYPMA</name>
<protein>
    <submittedName>
        <fullName evidence="6">Thiol-specific monooxygenase</fullName>
    </submittedName>
</protein>
<dbReference type="STRING" id="39966.A0A369K5Q1"/>
<dbReference type="Gene3D" id="3.50.50.60">
    <property type="entry name" value="FAD/NAD(P)-binding domain"/>
    <property type="match status" value="2"/>
</dbReference>
<dbReference type="EMBL" id="LUEZ02000009">
    <property type="protein sequence ID" value="RDB29939.1"/>
    <property type="molecule type" value="Genomic_DNA"/>
</dbReference>
<keyword evidence="5" id="KW-0560">Oxidoreductase</keyword>
<evidence type="ECO:0000256" key="5">
    <source>
        <dbReference type="ARBA" id="ARBA00023002"/>
    </source>
</evidence>
<gene>
    <name evidence="6" type="primary">fmo1</name>
    <name evidence="6" type="ORF">Hypma_013792</name>
</gene>
<dbReference type="GO" id="GO:0050660">
    <property type="term" value="F:flavin adenine dinucleotide binding"/>
    <property type="evidence" value="ECO:0007669"/>
    <property type="project" value="InterPro"/>
</dbReference>
<dbReference type="AlphaFoldDB" id="A0A369K5Q1"/>
<evidence type="ECO:0000256" key="3">
    <source>
        <dbReference type="ARBA" id="ARBA00022827"/>
    </source>
</evidence>
<keyword evidence="4" id="KW-0521">NADP</keyword>
<keyword evidence="2" id="KW-0285">Flavoprotein</keyword>
<evidence type="ECO:0000313" key="6">
    <source>
        <dbReference type="EMBL" id="RDB29939.1"/>
    </source>
</evidence>
<dbReference type="InterPro" id="IPR050346">
    <property type="entry name" value="FMO-like"/>
</dbReference>
<dbReference type="PANTHER" id="PTHR23023">
    <property type="entry name" value="DIMETHYLANILINE MONOOXYGENASE"/>
    <property type="match status" value="1"/>
</dbReference>
<evidence type="ECO:0000256" key="2">
    <source>
        <dbReference type="ARBA" id="ARBA00022630"/>
    </source>
</evidence>
<proteinExistence type="inferred from homology"/>
<dbReference type="GO" id="GO:0050661">
    <property type="term" value="F:NADP binding"/>
    <property type="evidence" value="ECO:0007669"/>
    <property type="project" value="InterPro"/>
</dbReference>
<keyword evidence="3" id="KW-0274">FAD</keyword>